<keyword evidence="8" id="KW-1000">Mitochondrion outer membrane</keyword>
<evidence type="ECO:0000256" key="1">
    <source>
        <dbReference type="ARBA" id="ARBA00004572"/>
    </source>
</evidence>
<accession>A0A177VG97</accession>
<dbReference type="Gene3D" id="1.20.960.10">
    <property type="entry name" value="Mitochondrial outer membrane translocase complex, subunit Tom20 domain"/>
    <property type="match status" value="1"/>
</dbReference>
<gene>
    <name evidence="18" type="ORF">A4X03_0g1096</name>
</gene>
<reference evidence="18" key="1">
    <citation type="submission" date="2016-04" db="EMBL/GenBank/DDBJ databases">
        <authorList>
            <person name="Nguyen H.D."/>
            <person name="Kesanakurti P."/>
            <person name="Cullis J."/>
            <person name="Levesque C.A."/>
            <person name="Hambleton S."/>
        </authorList>
    </citation>
    <scope>NUCLEOTIDE SEQUENCE</scope>
    <source>
        <strain evidence="18">DAOMC 238032</strain>
    </source>
</reference>
<dbReference type="EC" id="2.1.2.2" evidence="4"/>
<evidence type="ECO:0000256" key="2">
    <source>
        <dbReference type="ARBA" id="ARBA00005054"/>
    </source>
</evidence>
<evidence type="ECO:0000256" key="16">
    <source>
        <dbReference type="SAM" id="MobiDB-lite"/>
    </source>
</evidence>
<dbReference type="Proteomes" id="UP000077671">
    <property type="component" value="Unassembled WGS sequence"/>
</dbReference>
<evidence type="ECO:0000256" key="9">
    <source>
        <dbReference type="ARBA" id="ARBA00022989"/>
    </source>
</evidence>
<dbReference type="GO" id="GO:0005742">
    <property type="term" value="C:mitochondrial outer membrane translocase complex"/>
    <property type="evidence" value="ECO:0007669"/>
    <property type="project" value="InterPro"/>
</dbReference>
<evidence type="ECO:0000256" key="6">
    <source>
        <dbReference type="ARBA" id="ARBA00022692"/>
    </source>
</evidence>
<dbReference type="Gene3D" id="3.40.50.170">
    <property type="entry name" value="Formyl transferase, N-terminal domain"/>
    <property type="match status" value="1"/>
</dbReference>
<dbReference type="PRINTS" id="PR00351">
    <property type="entry name" value="OM20RECEPTOR"/>
</dbReference>
<feature type="domain" description="Formyl transferase N-terminal" evidence="17">
    <location>
        <begin position="241"/>
        <end position="457"/>
    </location>
</feature>
<comment type="caution">
    <text evidence="18">The sequence shown here is derived from an EMBL/GenBank/DDBJ whole genome shotgun (WGS) entry which is preliminary data.</text>
</comment>
<keyword evidence="11" id="KW-0472">Membrane</keyword>
<comment type="subcellular location">
    <subcellularLocation>
        <location evidence="1">Mitochondrion outer membrane</location>
        <topology evidence="1">Single-pass membrane protein</topology>
    </subcellularLocation>
</comment>
<feature type="region of interest" description="Disordered" evidence="16">
    <location>
        <begin position="184"/>
        <end position="237"/>
    </location>
</feature>
<dbReference type="InterPro" id="IPR004607">
    <property type="entry name" value="GART"/>
</dbReference>
<evidence type="ECO:0000256" key="3">
    <source>
        <dbReference type="ARBA" id="ARBA00005792"/>
    </source>
</evidence>
<evidence type="ECO:0000256" key="5">
    <source>
        <dbReference type="ARBA" id="ARBA00022679"/>
    </source>
</evidence>
<dbReference type="PANTHER" id="PTHR43369">
    <property type="entry name" value="PHOSPHORIBOSYLGLYCINAMIDE FORMYLTRANSFERASE"/>
    <property type="match status" value="1"/>
</dbReference>
<proteinExistence type="inferred from homology"/>
<evidence type="ECO:0000256" key="10">
    <source>
        <dbReference type="ARBA" id="ARBA00023128"/>
    </source>
</evidence>
<evidence type="ECO:0000256" key="7">
    <source>
        <dbReference type="ARBA" id="ARBA00022755"/>
    </source>
</evidence>
<dbReference type="UniPathway" id="UPA00074">
    <property type="reaction ID" value="UER00126"/>
</dbReference>
<evidence type="ECO:0000259" key="17">
    <source>
        <dbReference type="Pfam" id="PF00551"/>
    </source>
</evidence>
<dbReference type="InterPro" id="IPR002376">
    <property type="entry name" value="Formyl_transf_N"/>
</dbReference>
<name>A0A177VG97_9BASI</name>
<keyword evidence="7" id="KW-0658">Purine biosynthesis</keyword>
<keyword evidence="6" id="KW-0812">Transmembrane</keyword>
<comment type="pathway">
    <text evidence="2">Purine metabolism; IMP biosynthesis via de novo pathway; N(2)-formyl-N(1)-(5-phospho-D-ribosyl)glycinamide from N(1)-(5-phospho-D-ribosyl)glycinamide (10-formyl THF route): step 1/1.</text>
</comment>
<dbReference type="InterPro" id="IPR036477">
    <property type="entry name" value="Formyl_transf_N_sf"/>
</dbReference>
<evidence type="ECO:0000313" key="19">
    <source>
        <dbReference type="Proteomes" id="UP000077671"/>
    </source>
</evidence>
<dbReference type="PROSITE" id="PS00373">
    <property type="entry name" value="GART"/>
    <property type="match status" value="1"/>
</dbReference>
<dbReference type="AlphaFoldDB" id="A0A177VG97"/>
<keyword evidence="9" id="KW-1133">Transmembrane helix</keyword>
<keyword evidence="10" id="KW-0496">Mitochondrion</keyword>
<dbReference type="EMBL" id="LWDD02000081">
    <property type="protein sequence ID" value="KAE8264230.1"/>
    <property type="molecule type" value="Genomic_DNA"/>
</dbReference>
<comment type="similarity">
    <text evidence="3">Belongs to the Tom20 family.</text>
</comment>
<dbReference type="GO" id="GO:0006605">
    <property type="term" value="P:protein targeting"/>
    <property type="evidence" value="ECO:0007669"/>
    <property type="project" value="InterPro"/>
</dbReference>
<dbReference type="InterPro" id="IPR023392">
    <property type="entry name" value="Tom20_dom_sf"/>
</dbReference>
<organism evidence="18 19">
    <name type="scientific">Tilletia caries</name>
    <name type="common">wheat bunt fungus</name>
    <dbReference type="NCBI Taxonomy" id="13290"/>
    <lineage>
        <taxon>Eukaryota</taxon>
        <taxon>Fungi</taxon>
        <taxon>Dikarya</taxon>
        <taxon>Basidiomycota</taxon>
        <taxon>Ustilaginomycotina</taxon>
        <taxon>Exobasidiomycetes</taxon>
        <taxon>Tilletiales</taxon>
        <taxon>Tilletiaceae</taxon>
        <taxon>Tilletia</taxon>
    </lineage>
</organism>
<dbReference type="GO" id="GO:0004644">
    <property type="term" value="F:phosphoribosylglycinamide formyltransferase activity"/>
    <property type="evidence" value="ECO:0007669"/>
    <property type="project" value="UniProtKB-EC"/>
</dbReference>
<evidence type="ECO:0000256" key="11">
    <source>
        <dbReference type="ARBA" id="ARBA00023136"/>
    </source>
</evidence>
<evidence type="ECO:0000256" key="12">
    <source>
        <dbReference type="ARBA" id="ARBA00038440"/>
    </source>
</evidence>
<dbReference type="SUPFAM" id="SSF53328">
    <property type="entry name" value="Formyltransferase"/>
    <property type="match status" value="1"/>
</dbReference>
<dbReference type="InterPro" id="IPR002056">
    <property type="entry name" value="MAS20"/>
</dbReference>
<comment type="catalytic activity">
    <reaction evidence="15">
        <text>N(1)-(5-phospho-beta-D-ribosyl)glycinamide + (6R)-10-formyltetrahydrofolate = N(2)-formyl-N(1)-(5-phospho-beta-D-ribosyl)glycinamide + (6S)-5,6,7,8-tetrahydrofolate + H(+)</text>
        <dbReference type="Rhea" id="RHEA:15053"/>
        <dbReference type="ChEBI" id="CHEBI:15378"/>
        <dbReference type="ChEBI" id="CHEBI:57453"/>
        <dbReference type="ChEBI" id="CHEBI:143788"/>
        <dbReference type="ChEBI" id="CHEBI:147286"/>
        <dbReference type="ChEBI" id="CHEBI:195366"/>
        <dbReference type="EC" id="2.1.2.2"/>
    </reaction>
</comment>
<reference evidence="18" key="2">
    <citation type="journal article" date="2019" name="IMA Fungus">
        <title>Genome sequencing and comparison of five Tilletia species to identify candidate genes for the detection of regulated species infecting wheat.</title>
        <authorList>
            <person name="Nguyen H.D.T."/>
            <person name="Sultana T."/>
            <person name="Kesanakurti P."/>
            <person name="Hambleton S."/>
        </authorList>
    </citation>
    <scope>NUCLEOTIDE SEQUENCE</scope>
    <source>
        <strain evidence="18">DAOMC 238032</strain>
    </source>
</reference>
<evidence type="ECO:0000256" key="14">
    <source>
        <dbReference type="ARBA" id="ARBA00041682"/>
    </source>
</evidence>
<comment type="similarity">
    <text evidence="12">Belongs to the GART family.</text>
</comment>
<dbReference type="GO" id="GO:0006189">
    <property type="term" value="P:'de novo' IMP biosynthetic process"/>
    <property type="evidence" value="ECO:0007669"/>
    <property type="project" value="UniProtKB-UniPathway"/>
</dbReference>
<dbReference type="InterPro" id="IPR001555">
    <property type="entry name" value="GART_AS"/>
</dbReference>
<dbReference type="PANTHER" id="PTHR43369:SF2">
    <property type="entry name" value="PHOSPHORIBOSYLGLYCINAMIDE FORMYLTRANSFERASE"/>
    <property type="match status" value="1"/>
</dbReference>
<protein>
    <recommendedName>
        <fullName evidence="4">phosphoribosylglycinamide formyltransferase 1</fullName>
        <ecNumber evidence="4">2.1.2.2</ecNumber>
    </recommendedName>
    <alternativeName>
        <fullName evidence="14">5'-phosphoribosylglycinamide transformylase</fullName>
    </alternativeName>
    <alternativeName>
        <fullName evidence="13">GAR transformylase</fullName>
    </alternativeName>
</protein>
<dbReference type="Pfam" id="PF00551">
    <property type="entry name" value="Formyl_trans_N"/>
    <property type="match status" value="1"/>
</dbReference>
<dbReference type="HAMAP" id="MF_01930">
    <property type="entry name" value="PurN"/>
    <property type="match status" value="1"/>
</dbReference>
<feature type="region of interest" description="Disordered" evidence="16">
    <location>
        <begin position="39"/>
        <end position="62"/>
    </location>
</feature>
<dbReference type="SUPFAM" id="SSF47157">
    <property type="entry name" value="Mitochondrial import receptor subunit Tom20"/>
    <property type="match status" value="1"/>
</dbReference>
<sequence length="473" mass="50250">MKTSTVVTASAATLVSVGVASALYFDYRRRNEATLRKTLRKQRKERAADPTSSASVPRTSAERAAALDRAYAEFKRAEREEEDTPRDLAALRSYFDRHVALGETLSAAGPAAHYDAAVAFMRALRVYAEPLELLEIYSKALGKGVYGIVMELIARDVVENTAGHAGAAVVASLGSDKEDAAAGGVSAELSNKDGNGSAAGAGSGSATAAPKVTATSGAGAVTEKAVQKPEPPKGRRSTVGKRILVLISGSGSNFQALIDATIPSLRTSGQPHIPNAQIVGVISNRKAAFGLERARVADPPIPADVFSLQSFRKAHPGQGRDEYDEELARMCSAYTPDVIVLAGFMHIVSPRFLRVLGHASASLGPGLPETEGRPPVPIINLHPALPGQFDGAGAIERAFEAYKAGTITQTGVMVHEVIAEVDRGAPVLVERIEMAGVERIEELEERIHTVEHRLIVEGTRKVLERSLGTERRE</sequence>
<evidence type="ECO:0000256" key="4">
    <source>
        <dbReference type="ARBA" id="ARBA00012254"/>
    </source>
</evidence>
<evidence type="ECO:0000256" key="8">
    <source>
        <dbReference type="ARBA" id="ARBA00022787"/>
    </source>
</evidence>
<evidence type="ECO:0000256" key="15">
    <source>
        <dbReference type="ARBA" id="ARBA00047664"/>
    </source>
</evidence>
<dbReference type="Pfam" id="PF02064">
    <property type="entry name" value="MAS20"/>
    <property type="match status" value="1"/>
</dbReference>
<dbReference type="GO" id="GO:0006886">
    <property type="term" value="P:intracellular protein transport"/>
    <property type="evidence" value="ECO:0007669"/>
    <property type="project" value="InterPro"/>
</dbReference>
<evidence type="ECO:0000313" key="18">
    <source>
        <dbReference type="EMBL" id="KAE8264230.1"/>
    </source>
</evidence>
<keyword evidence="5" id="KW-0808">Transferase</keyword>
<evidence type="ECO:0000256" key="13">
    <source>
        <dbReference type="ARBA" id="ARBA00041324"/>
    </source>
</evidence>